<dbReference type="InterPro" id="IPR013899">
    <property type="entry name" value="DUF1771"/>
</dbReference>
<reference evidence="4" key="1">
    <citation type="journal article" date="2010" name="Science">
        <title>The genome of the Western clawed frog Xenopus tropicalis.</title>
        <authorList>
            <person name="Hellsten U."/>
            <person name="Harland R.M."/>
            <person name="Gilchrist M.J."/>
            <person name="Hendrix D."/>
            <person name="Jurka J."/>
            <person name="Kapitonov V."/>
            <person name="Ovcharenko I."/>
            <person name="Putnam N.H."/>
            <person name="Shu S."/>
            <person name="Taher L."/>
            <person name="Blitz I.L."/>
            <person name="Blumberg B."/>
            <person name="Dichmann D.S."/>
            <person name="Dubchak I."/>
            <person name="Amaya E."/>
            <person name="Detter J.C."/>
            <person name="Fletcher R."/>
            <person name="Gerhard D.S."/>
            <person name="Goodstein D."/>
            <person name="Graves T."/>
            <person name="Grigoriev I.V."/>
            <person name="Grimwood J."/>
            <person name="Kawashima T."/>
            <person name="Lindquist E."/>
            <person name="Lucas S.M."/>
            <person name="Mead P.E."/>
            <person name="Mitros T."/>
            <person name="Ogino H."/>
            <person name="Ohta Y."/>
            <person name="Poliakov A.V."/>
            <person name="Pollet N."/>
            <person name="Robert J."/>
            <person name="Salamov A."/>
            <person name="Sater A.K."/>
            <person name="Schmutz J."/>
            <person name="Terry A."/>
            <person name="Vize P.D."/>
            <person name="Warren W.C."/>
            <person name="Wells D."/>
            <person name="Wills A."/>
            <person name="Wilson R.K."/>
            <person name="Zimmerman L.B."/>
            <person name="Zorn A.M."/>
            <person name="Grainger R."/>
            <person name="Grammer T."/>
            <person name="Khokha M.K."/>
            <person name="Richardson P.M."/>
            <person name="Rokhsar D.S."/>
        </authorList>
    </citation>
    <scope>NUCLEOTIDE SEQUENCE [LARGE SCALE GENOMIC DNA]</scope>
    <source>
        <strain evidence="4">Nigerian</strain>
    </source>
</reference>
<proteinExistence type="predicted"/>
<reference evidence="4" key="2">
    <citation type="submission" date="2020-05" db="UniProtKB">
        <authorList>
            <consortium name="Ensembl"/>
        </authorList>
    </citation>
    <scope>IDENTIFICATION</scope>
</reference>
<dbReference type="GeneTree" id="ENSGT00940000160604"/>
<dbReference type="InterPro" id="IPR027417">
    <property type="entry name" value="P-loop_NTPase"/>
</dbReference>
<evidence type="ECO:0000313" key="6">
    <source>
        <dbReference type="RefSeq" id="XP_002933515.2"/>
    </source>
</evidence>
<dbReference type="InterPro" id="IPR052772">
    <property type="entry name" value="Endo/PolyKinase_Domain-Protein"/>
</dbReference>
<dbReference type="SMART" id="SM00463">
    <property type="entry name" value="SMR"/>
    <property type="match status" value="1"/>
</dbReference>
<dbReference type="PANTHER" id="PTHR46535">
    <property type="entry name" value="NEDD4-BINDING PROTEIN 2"/>
    <property type="match status" value="1"/>
</dbReference>
<dbReference type="SMART" id="SM01162">
    <property type="entry name" value="DUF1771"/>
    <property type="match status" value="1"/>
</dbReference>
<name>A0A6I8RR09_XENTR</name>
<dbReference type="SUPFAM" id="SSF52540">
    <property type="entry name" value="P-loop containing nucleoside triphosphate hydrolases"/>
    <property type="match status" value="1"/>
</dbReference>
<feature type="region of interest" description="Disordered" evidence="1">
    <location>
        <begin position="273"/>
        <end position="312"/>
    </location>
</feature>
<dbReference type="Pfam" id="PF25125">
    <property type="entry name" value="DUF7817"/>
    <property type="match status" value="1"/>
</dbReference>
<dbReference type="Pfam" id="PF08590">
    <property type="entry name" value="DUF1771"/>
    <property type="match status" value="1"/>
</dbReference>
<dbReference type="Pfam" id="PF13671">
    <property type="entry name" value="AAA_33"/>
    <property type="match status" value="1"/>
</dbReference>
<evidence type="ECO:0000313" key="4">
    <source>
        <dbReference type="Ensembl" id="ENSXETP00000083755"/>
    </source>
</evidence>
<accession>A0A6I8RR09</accession>
<protein>
    <submittedName>
        <fullName evidence="4 6">NEDD4-binding protein 2</fullName>
    </submittedName>
</protein>
<dbReference type="PROSITE" id="PS51140">
    <property type="entry name" value="CUE"/>
    <property type="match status" value="1"/>
</dbReference>
<dbReference type="OrthoDB" id="3231855at2759"/>
<dbReference type="InterPro" id="IPR002625">
    <property type="entry name" value="Smr_dom"/>
</dbReference>
<dbReference type="RefSeq" id="XP_002933515.2">
    <property type="nucleotide sequence ID" value="XM_002933469.5"/>
</dbReference>
<dbReference type="InterPro" id="IPR056719">
    <property type="entry name" value="DUF7817"/>
</dbReference>
<dbReference type="InterPro" id="IPR003892">
    <property type="entry name" value="CUE"/>
</dbReference>
<organism evidence="4">
    <name type="scientific">Xenopus tropicalis</name>
    <name type="common">Western clawed frog</name>
    <name type="synonym">Silurana tropicalis</name>
    <dbReference type="NCBI Taxonomy" id="8364"/>
    <lineage>
        <taxon>Eukaryota</taxon>
        <taxon>Metazoa</taxon>
        <taxon>Chordata</taxon>
        <taxon>Craniata</taxon>
        <taxon>Vertebrata</taxon>
        <taxon>Euteleostomi</taxon>
        <taxon>Amphibia</taxon>
        <taxon>Batrachia</taxon>
        <taxon>Anura</taxon>
        <taxon>Pipoidea</taxon>
        <taxon>Pipidae</taxon>
        <taxon>Xenopodinae</taxon>
        <taxon>Xenopus</taxon>
        <taxon>Silurana</taxon>
    </lineage>
</organism>
<dbReference type="Pfam" id="PF25124">
    <property type="entry name" value="DUF7816"/>
    <property type="match status" value="1"/>
</dbReference>
<feature type="compositionally biased region" description="Basic and acidic residues" evidence="1">
    <location>
        <begin position="277"/>
        <end position="294"/>
    </location>
</feature>
<dbReference type="Gene3D" id="3.40.50.300">
    <property type="entry name" value="P-loop containing nucleotide triphosphate hydrolases"/>
    <property type="match status" value="1"/>
</dbReference>
<dbReference type="InterPro" id="IPR009060">
    <property type="entry name" value="UBA-like_sf"/>
</dbReference>
<feature type="domain" description="CUE" evidence="3">
    <location>
        <begin position="41"/>
        <end position="83"/>
    </location>
</feature>
<feature type="compositionally biased region" description="Polar residues" evidence="1">
    <location>
        <begin position="302"/>
        <end position="312"/>
    </location>
</feature>
<dbReference type="InterPro" id="IPR056720">
    <property type="entry name" value="DUF7818"/>
</dbReference>
<dbReference type="Xenbase" id="XB-GENE-6095669">
    <property type="gene designation" value="n4bp2"/>
</dbReference>
<feature type="compositionally biased region" description="Low complexity" evidence="1">
    <location>
        <begin position="9"/>
        <end position="28"/>
    </location>
</feature>
<dbReference type="CTD" id="55728"/>
<evidence type="ECO:0000259" key="2">
    <source>
        <dbReference type="PROSITE" id="PS50828"/>
    </source>
</evidence>
<dbReference type="Proteomes" id="UP000008143">
    <property type="component" value="Chromosome 1"/>
</dbReference>
<dbReference type="GO" id="GO:0043130">
    <property type="term" value="F:ubiquitin binding"/>
    <property type="evidence" value="ECO:0007669"/>
    <property type="project" value="InterPro"/>
</dbReference>
<evidence type="ECO:0000256" key="1">
    <source>
        <dbReference type="SAM" id="MobiDB-lite"/>
    </source>
</evidence>
<sequence>MPRKRKTHSLSPLRKPSSSSSTTDRPSSVALPLPPTMSNNNNEGLLDSMCDMFPDLDPSLVEMVLSEYKEVEVVMDYLLELSTSAKVETNTESANVLGFDSVAAVLHHSKKPLVGSKTLEDTAHQHSDIYVAQDVSQAQDCTAVSNNLDLLLDEAINKYSLYSSIDLAAEPEQCHIPDNSNIPAQSQSTSAIISSILADEDNEMLKDLESDDQQTAINQTVPSINKQYTASIDPNFALQLPNESGLKDSGMELTAKLDIAKADSCCILEPASGSLERNGRSKTASEEKSNHDETEAGITPLSHANSMGSWQNSHLQKSPLWNPLAPSFCPAAGLQHRFITPIHVSRAPWNFTGGVRNVSRDFYYRPPVPSFTWSGNNFSPNVWQTASIKSAALLEAVPQPAVQNVKKNTFFVGKVLILLRGAPGSGKTTLARMLLQQNPLGINLSTDEYFYKKGQYRYDVNLLGEAHEWNHKRAKEAFEKNISPIIIDNTNLQAWEMKPYVSMAMKHKYKVTFREPDTWWKYKPKELERRNSHGVTKEKIKRMLENFERVTVNSILNLSRVKGPEQTDLGEIKQTADKRGQNSNAPATLKKEDISSTSEEKVDDKRIADMAEAFCSHLGAETSKMYPDILLNSTDSVMNIQTSGHGKEEQWDSVVSEEDIYTSQNAETTDDDAFLHQMSPENEIIIKENVSPTEDALVLPGLMPELLNFVGDWPVEHTMGQRAPRSRSKIRANSTSNESCSLQLSELTNGDSKELDSHTITHDLLNLSKEIDKCTILQTDYLGDLPNLCFGCNEENMQLEDQVCSALEREAETYIPHTVQNSESNHVEKDPQAVTEVTKDLQSLDISNINENELSECETPEKKTRQCKRNVRQCKLALTFTNSCSDSSQTEDILTYQPNAPVNEVYCGPSKCSQTEPHEFALAWRIEKKNIDISNSAKVLTGKGERFQSKLMDESSVSQETIPYRAMHHKSTFVEEDEIVCLDDEHNLNILAGLFRSVSFDVLIDLFERCNKDIVWASNLLLDSGEKIYKDEDCQTEDYLSVVGDATLGTGHRPDQVPVCPDDLNAPSFGSSMSHTDACSSTPLNEKREHADSHTVIENTNLTYSEALSSEDSTNLNVFSVPDITNEQTIEQHKMVTKSLNIEQPKDTDLQPVSRICLSDIDMEASQKTADDIDTGINVLETHNIDKDVCELPLYDINVQDKIRGFALEEVDDAKKKNSDSLKDSLHFDHLELCLPPELAFQLSELFGPVGIAPGSLTIEDCTVHIDLNLAKAIHTRWKESITERQKQESLSYQLLFEDLSPSELDNLINEEESNLAKPEYSDTSSDTFPFMDQWNVRTKKVSLREIMSEEIALQEQECQKKSTLRTKNCAAKLKEKQLFELFPNIEQRLLMDIFKENDYSLERTAEFLSVVLEAGPVQNIVACDLKQTDASTSENPKSKKLNLDKKTIPENFYQDFECPEYDDFRAEAFLYRRKQQECYRKASEAHSRGMKQVATYYAQQGYLYGQKMKQENHRAAVQIFERTNEFLLPENILDLHGLHVSEAMKQLRQVLQNKMEDYKKNGGKSYLSVITGRGNHSQGGVPRIKLAVIDYLTNHSFRFQEVRPGVLHITLK</sequence>
<dbReference type="InterPro" id="IPR056718">
    <property type="entry name" value="DUF7816"/>
</dbReference>
<evidence type="ECO:0000313" key="7">
    <source>
        <dbReference type="Xenbase" id="XB-GENE-6095669"/>
    </source>
</evidence>
<dbReference type="SUPFAM" id="SSF160443">
    <property type="entry name" value="SMR domain-like"/>
    <property type="match status" value="1"/>
</dbReference>
<feature type="domain" description="Smr" evidence="2">
    <location>
        <begin position="1534"/>
        <end position="1613"/>
    </location>
</feature>
<dbReference type="InterPro" id="IPR036063">
    <property type="entry name" value="Smr_dom_sf"/>
</dbReference>
<evidence type="ECO:0000259" key="3">
    <source>
        <dbReference type="PROSITE" id="PS51140"/>
    </source>
</evidence>
<dbReference type="OMA" id="MTCENKT"/>
<dbReference type="GeneID" id="100493484"/>
<dbReference type="PROSITE" id="PS50828">
    <property type="entry name" value="SMR"/>
    <property type="match status" value="1"/>
</dbReference>
<dbReference type="Gene3D" id="3.30.1370.110">
    <property type="match status" value="1"/>
</dbReference>
<reference evidence="6" key="3">
    <citation type="submission" date="2025-04" db="UniProtKB">
        <authorList>
            <consortium name="RefSeq"/>
        </authorList>
    </citation>
    <scope>IDENTIFICATION</scope>
    <source>
        <strain evidence="6">Nigerian</strain>
        <tissue evidence="6">Liver and blood</tissue>
    </source>
</reference>
<feature type="region of interest" description="Disordered" evidence="1">
    <location>
        <begin position="1"/>
        <end position="43"/>
    </location>
</feature>
<dbReference type="AGR" id="Xenbase:XB-GENE-6095669"/>
<dbReference type="Ensembl" id="ENSXETT00000076863">
    <property type="protein sequence ID" value="ENSXETP00000083755"/>
    <property type="gene ID" value="ENSXETG00000012810"/>
</dbReference>
<feature type="compositionally biased region" description="Basic and acidic residues" evidence="1">
    <location>
        <begin position="589"/>
        <end position="603"/>
    </location>
</feature>
<dbReference type="Gene3D" id="1.10.8.10">
    <property type="entry name" value="DNA helicase RuvA subunit, C-terminal domain"/>
    <property type="match status" value="1"/>
</dbReference>
<dbReference type="KEGG" id="xtr:100493484"/>
<dbReference type="Bgee" id="ENSXETG00000012810">
    <property type="expression patterns" value="Expressed in egg cell and 18 other cell types or tissues"/>
</dbReference>
<dbReference type="Pfam" id="PF01713">
    <property type="entry name" value="Smr"/>
    <property type="match status" value="1"/>
</dbReference>
<feature type="compositionally biased region" description="Basic and acidic residues" evidence="1">
    <location>
        <begin position="566"/>
        <end position="580"/>
    </location>
</feature>
<dbReference type="GO" id="GO:0004519">
    <property type="term" value="F:endonuclease activity"/>
    <property type="evidence" value="ECO:0000318"/>
    <property type="project" value="GO_Central"/>
</dbReference>
<dbReference type="SUPFAM" id="SSF46934">
    <property type="entry name" value="UBA-like"/>
    <property type="match status" value="1"/>
</dbReference>
<feature type="region of interest" description="Disordered" evidence="1">
    <location>
        <begin position="566"/>
        <end position="603"/>
    </location>
</feature>
<evidence type="ECO:0000313" key="5">
    <source>
        <dbReference type="Proteomes" id="UP000008143"/>
    </source>
</evidence>
<keyword evidence="5" id="KW-1185">Reference proteome</keyword>
<dbReference type="PANTHER" id="PTHR46535:SF1">
    <property type="entry name" value="NEDD4-BINDING PROTEIN 2"/>
    <property type="match status" value="1"/>
</dbReference>
<gene>
    <name evidence="4 6 7" type="primary">n4bp2</name>
</gene>
<dbReference type="SMART" id="SM00546">
    <property type="entry name" value="CUE"/>
    <property type="match status" value="2"/>
</dbReference>
<dbReference type="Pfam" id="PF25126">
    <property type="entry name" value="DUF7818"/>
    <property type="match status" value="1"/>
</dbReference>